<dbReference type="InterPro" id="IPR006139">
    <property type="entry name" value="D-isomer_2_OHA_DH_cat_dom"/>
</dbReference>
<gene>
    <name evidence="7" type="ORF">GCM10017161_09360</name>
</gene>
<sequence>MKCVFLDKATFADSIDFQPLQQYADTFEVFSLTPFDKIVERCLNAEVIITNKVVLDESILRQLPALKLICIAATGVNNVDLAAAKNLGIAVANVSGYSSHSVAQYVFSQLLHHVAKPHHHINNVSQGQWQRSPSFCVHGEGSVELANKTMAIIGYGNLGQTVANIAKAFGMKVLIAEQQHATSIRNERVSFDYAIQEADFISIHCPLTDSTLNLFNKETFCKMKSSAVLINTARGNIVNEKDLIDALNNGEIAYAALDVLAQEPPPADYPTLLNQPANLAITAHIAWASIESQQRLINLVADNIKAFSEGRRLNRVD</sequence>
<dbReference type="CDD" id="cd12162">
    <property type="entry name" value="2-Hacid_dh_4"/>
    <property type="match status" value="1"/>
</dbReference>
<evidence type="ECO:0000256" key="3">
    <source>
        <dbReference type="ARBA" id="ARBA00023027"/>
    </source>
</evidence>
<proteinExistence type="inferred from homology"/>
<accession>A0A919BCZ3</accession>
<dbReference type="InterPro" id="IPR036291">
    <property type="entry name" value="NAD(P)-bd_dom_sf"/>
</dbReference>
<dbReference type="Proteomes" id="UP000623842">
    <property type="component" value="Unassembled WGS sequence"/>
</dbReference>
<feature type="domain" description="D-isomer specific 2-hydroxyacid dehydrogenase catalytic" evidence="5">
    <location>
        <begin position="18"/>
        <end position="314"/>
    </location>
</feature>
<dbReference type="GO" id="GO:0051287">
    <property type="term" value="F:NAD binding"/>
    <property type="evidence" value="ECO:0007669"/>
    <property type="project" value="InterPro"/>
</dbReference>
<dbReference type="GO" id="GO:0016616">
    <property type="term" value="F:oxidoreductase activity, acting on the CH-OH group of donors, NAD or NADP as acceptor"/>
    <property type="evidence" value="ECO:0007669"/>
    <property type="project" value="InterPro"/>
</dbReference>
<evidence type="ECO:0000259" key="6">
    <source>
        <dbReference type="Pfam" id="PF02826"/>
    </source>
</evidence>
<dbReference type="Gene3D" id="3.40.50.720">
    <property type="entry name" value="NAD(P)-binding Rossmann-like Domain"/>
    <property type="match status" value="2"/>
</dbReference>
<dbReference type="Pfam" id="PF00389">
    <property type="entry name" value="2-Hacid_dh"/>
    <property type="match status" value="1"/>
</dbReference>
<name>A0A919BCZ3_9GAMM</name>
<dbReference type="Pfam" id="PF02826">
    <property type="entry name" value="2-Hacid_dh_C"/>
    <property type="match status" value="1"/>
</dbReference>
<evidence type="ECO:0000313" key="8">
    <source>
        <dbReference type="Proteomes" id="UP000623842"/>
    </source>
</evidence>
<feature type="domain" description="D-isomer specific 2-hydroxyacid dehydrogenase NAD-binding" evidence="6">
    <location>
        <begin position="108"/>
        <end position="286"/>
    </location>
</feature>
<comment type="caution">
    <text evidence="7">The sequence shown here is derived from an EMBL/GenBank/DDBJ whole genome shotgun (WGS) entry which is preliminary data.</text>
</comment>
<protein>
    <submittedName>
        <fullName evidence="7">Lactate dehydrogenase</fullName>
    </submittedName>
</protein>
<evidence type="ECO:0000256" key="1">
    <source>
        <dbReference type="ARBA" id="ARBA00005854"/>
    </source>
</evidence>
<keyword evidence="3" id="KW-0520">NAD</keyword>
<dbReference type="AlphaFoldDB" id="A0A919BCZ3"/>
<evidence type="ECO:0000256" key="4">
    <source>
        <dbReference type="RuleBase" id="RU003719"/>
    </source>
</evidence>
<evidence type="ECO:0000256" key="2">
    <source>
        <dbReference type="ARBA" id="ARBA00023002"/>
    </source>
</evidence>
<evidence type="ECO:0000259" key="5">
    <source>
        <dbReference type="Pfam" id="PF00389"/>
    </source>
</evidence>
<dbReference type="PROSITE" id="PS00670">
    <property type="entry name" value="D_2_HYDROXYACID_DH_2"/>
    <property type="match status" value="1"/>
</dbReference>
<dbReference type="SUPFAM" id="SSF51735">
    <property type="entry name" value="NAD(P)-binding Rossmann-fold domains"/>
    <property type="match status" value="1"/>
</dbReference>
<organism evidence="7 8">
    <name type="scientific">Thalassotalea marina</name>
    <dbReference type="NCBI Taxonomy" id="1673741"/>
    <lineage>
        <taxon>Bacteria</taxon>
        <taxon>Pseudomonadati</taxon>
        <taxon>Pseudomonadota</taxon>
        <taxon>Gammaproteobacteria</taxon>
        <taxon>Alteromonadales</taxon>
        <taxon>Colwelliaceae</taxon>
        <taxon>Thalassotalea</taxon>
    </lineage>
</organism>
<keyword evidence="2 4" id="KW-0560">Oxidoreductase</keyword>
<dbReference type="EMBL" id="BNCK01000002">
    <property type="protein sequence ID" value="GHF84104.1"/>
    <property type="molecule type" value="Genomic_DNA"/>
</dbReference>
<dbReference type="SUPFAM" id="SSF52283">
    <property type="entry name" value="Formate/glycerate dehydrogenase catalytic domain-like"/>
    <property type="match status" value="1"/>
</dbReference>
<evidence type="ECO:0000313" key="7">
    <source>
        <dbReference type="EMBL" id="GHF84104.1"/>
    </source>
</evidence>
<reference evidence="7" key="1">
    <citation type="journal article" date="2014" name="Int. J. Syst. Evol. Microbiol.">
        <title>Complete genome sequence of Corynebacterium casei LMG S-19264T (=DSM 44701T), isolated from a smear-ripened cheese.</title>
        <authorList>
            <consortium name="US DOE Joint Genome Institute (JGI-PGF)"/>
            <person name="Walter F."/>
            <person name="Albersmeier A."/>
            <person name="Kalinowski J."/>
            <person name="Ruckert C."/>
        </authorList>
    </citation>
    <scope>NUCLEOTIDE SEQUENCE</scope>
    <source>
        <strain evidence="7">KCTC 42731</strain>
    </source>
</reference>
<dbReference type="RefSeq" id="WP_189767771.1">
    <property type="nucleotide sequence ID" value="NZ_BNCK01000002.1"/>
</dbReference>
<dbReference type="PROSITE" id="PS00671">
    <property type="entry name" value="D_2_HYDROXYACID_DH_3"/>
    <property type="match status" value="1"/>
</dbReference>
<dbReference type="PANTHER" id="PTHR43761:SF1">
    <property type="entry name" value="D-ISOMER SPECIFIC 2-HYDROXYACID DEHYDROGENASE CATALYTIC DOMAIN-CONTAINING PROTEIN-RELATED"/>
    <property type="match status" value="1"/>
</dbReference>
<dbReference type="InterPro" id="IPR029753">
    <property type="entry name" value="D-isomer_DH_CS"/>
</dbReference>
<dbReference type="PANTHER" id="PTHR43761">
    <property type="entry name" value="D-ISOMER SPECIFIC 2-HYDROXYACID DEHYDROGENASE FAMILY PROTEIN (AFU_ORTHOLOGUE AFUA_1G13630)"/>
    <property type="match status" value="1"/>
</dbReference>
<keyword evidence="8" id="KW-1185">Reference proteome</keyword>
<dbReference type="InterPro" id="IPR050418">
    <property type="entry name" value="D-iso_2-hydroxyacid_DH_PdxB"/>
</dbReference>
<reference evidence="7" key="2">
    <citation type="submission" date="2020-09" db="EMBL/GenBank/DDBJ databases">
        <authorList>
            <person name="Sun Q."/>
            <person name="Kim S."/>
        </authorList>
    </citation>
    <scope>NUCLEOTIDE SEQUENCE</scope>
    <source>
        <strain evidence="7">KCTC 42731</strain>
    </source>
</reference>
<comment type="similarity">
    <text evidence="1 4">Belongs to the D-isomer specific 2-hydroxyacid dehydrogenase family.</text>
</comment>
<dbReference type="InterPro" id="IPR006140">
    <property type="entry name" value="D-isomer_DH_NAD-bd"/>
</dbReference>